<dbReference type="PANTHER" id="PTHR30352">
    <property type="entry name" value="PYRUVATE FORMATE-LYASE-ACTIVATING ENZYME"/>
    <property type="match status" value="1"/>
</dbReference>
<keyword evidence="7" id="KW-0408">Iron</keyword>
<feature type="domain" description="Radical SAM core" evidence="11">
    <location>
        <begin position="22"/>
        <end position="302"/>
    </location>
</feature>
<dbReference type="Gene3D" id="3.80.30.10">
    <property type="entry name" value="pyruvate-formate lyase- activating enzyme"/>
    <property type="match status" value="1"/>
</dbReference>
<dbReference type="SFLD" id="SFLDS00029">
    <property type="entry name" value="Radical_SAM"/>
    <property type="match status" value="1"/>
</dbReference>
<evidence type="ECO:0000256" key="9">
    <source>
        <dbReference type="ARBA" id="ARBA00047365"/>
    </source>
</evidence>
<evidence type="ECO:0000256" key="4">
    <source>
        <dbReference type="ARBA" id="ARBA00022691"/>
    </source>
</evidence>
<keyword evidence="8" id="KW-0411">Iron-sulfur</keyword>
<keyword evidence="5" id="KW-0479">Metal-binding</keyword>
<dbReference type="PIRSF" id="PIRSF000371">
    <property type="entry name" value="PFL_act_enz"/>
    <property type="match status" value="1"/>
</dbReference>
<feature type="domain" description="4Fe-4S ferredoxin-type" evidence="10">
    <location>
        <begin position="53"/>
        <end position="80"/>
    </location>
</feature>
<dbReference type="Pfam" id="PF04055">
    <property type="entry name" value="Radical_SAM"/>
    <property type="match status" value="1"/>
</dbReference>
<dbReference type="InterPro" id="IPR017896">
    <property type="entry name" value="4Fe4S_Fe-S-bd"/>
</dbReference>
<comment type="caution">
    <text evidence="12">The sequence shown here is derived from an EMBL/GenBank/DDBJ whole genome shotgun (WGS) entry which is preliminary data.</text>
</comment>
<evidence type="ECO:0000256" key="8">
    <source>
        <dbReference type="ARBA" id="ARBA00023014"/>
    </source>
</evidence>
<sequence>MKNVINYGEKGIVFNIQRFSVNDGPGIRTIVFLKGCPLRCKWCSNPESQSYSRELMFNSKNCIGCGKCKRVCKRGAIDYSSPYRVDRNKCVNCGNCAKVCYPGALVMSGEEKTVREVVSELKKDSIQFRRSGGGVTLSGGDPLTQPEFSLELLKACKSMGWSTAVETEAYVPADTIESVIPWVDVVLLDIKNIDTDKYLRYTGVNNDIILKNVKRISELGVRTITRVPVIPKFNADEKSIGKIAEFTRSLGTVDELHLLPYHKLGVNKYKCLGRKYELENMETPDREYMEKFKKIVESYGLKCNVGAR</sequence>
<keyword evidence="3" id="KW-0004">4Fe-4S</keyword>
<dbReference type="Proteomes" id="UP001565220">
    <property type="component" value="Unassembled WGS sequence"/>
</dbReference>
<dbReference type="SFLD" id="SFLDG01118">
    <property type="entry name" value="activating_enzymes__group_2"/>
    <property type="match status" value="1"/>
</dbReference>
<dbReference type="RefSeq" id="WP_369869171.1">
    <property type="nucleotide sequence ID" value="NZ_JBGFFE010000018.1"/>
</dbReference>
<dbReference type="CDD" id="cd01335">
    <property type="entry name" value="Radical_SAM"/>
    <property type="match status" value="1"/>
</dbReference>
<dbReference type="PROSITE" id="PS51379">
    <property type="entry name" value="4FE4S_FER_2"/>
    <property type="match status" value="2"/>
</dbReference>
<dbReference type="PANTHER" id="PTHR30352:SF4">
    <property type="entry name" value="PYRUVATE FORMATE-LYASE 2-ACTIVATING ENZYME"/>
    <property type="match status" value="1"/>
</dbReference>
<name>A0ABV4DZI3_9CLOT</name>
<evidence type="ECO:0000259" key="11">
    <source>
        <dbReference type="PROSITE" id="PS51918"/>
    </source>
</evidence>
<feature type="domain" description="4Fe-4S ferredoxin-type" evidence="10">
    <location>
        <begin position="81"/>
        <end position="110"/>
    </location>
</feature>
<evidence type="ECO:0000256" key="5">
    <source>
        <dbReference type="ARBA" id="ARBA00022723"/>
    </source>
</evidence>
<dbReference type="SFLD" id="SFLDG01066">
    <property type="entry name" value="organic_radical-activating_enz"/>
    <property type="match status" value="1"/>
</dbReference>
<evidence type="ECO:0000256" key="7">
    <source>
        <dbReference type="ARBA" id="ARBA00023004"/>
    </source>
</evidence>
<evidence type="ECO:0000313" key="13">
    <source>
        <dbReference type="Proteomes" id="UP001565220"/>
    </source>
</evidence>
<dbReference type="InterPro" id="IPR034457">
    <property type="entry name" value="Organic_radical-activating"/>
</dbReference>
<evidence type="ECO:0000313" key="12">
    <source>
        <dbReference type="EMBL" id="MEY8764290.1"/>
    </source>
</evidence>
<comment type="similarity">
    <text evidence="2">Belongs to the organic radical-activating enzymes family.</text>
</comment>
<evidence type="ECO:0000256" key="6">
    <source>
        <dbReference type="ARBA" id="ARBA00023002"/>
    </source>
</evidence>
<dbReference type="InterPro" id="IPR007197">
    <property type="entry name" value="rSAM"/>
</dbReference>
<dbReference type="InterPro" id="IPR058240">
    <property type="entry name" value="rSAM_sf"/>
</dbReference>
<keyword evidence="4" id="KW-0949">S-adenosyl-L-methionine</keyword>
<comment type="catalytic activity">
    <reaction evidence="9">
        <text>glycyl-[protein] + reduced [flavodoxin] + S-adenosyl-L-methionine = glycin-2-yl radical-[protein] + semiquinone [flavodoxin] + 5'-deoxyadenosine + L-methionine + H(+)</text>
        <dbReference type="Rhea" id="RHEA:61976"/>
        <dbReference type="Rhea" id="RHEA-COMP:10622"/>
        <dbReference type="Rhea" id="RHEA-COMP:14480"/>
        <dbReference type="Rhea" id="RHEA-COMP:15993"/>
        <dbReference type="Rhea" id="RHEA-COMP:15994"/>
        <dbReference type="ChEBI" id="CHEBI:15378"/>
        <dbReference type="ChEBI" id="CHEBI:17319"/>
        <dbReference type="ChEBI" id="CHEBI:29947"/>
        <dbReference type="ChEBI" id="CHEBI:32722"/>
        <dbReference type="ChEBI" id="CHEBI:57618"/>
        <dbReference type="ChEBI" id="CHEBI:57844"/>
        <dbReference type="ChEBI" id="CHEBI:59789"/>
        <dbReference type="ChEBI" id="CHEBI:140311"/>
    </reaction>
</comment>
<dbReference type="EMBL" id="JBGFFE010000018">
    <property type="protein sequence ID" value="MEY8764290.1"/>
    <property type="molecule type" value="Genomic_DNA"/>
</dbReference>
<dbReference type="Pfam" id="PF00037">
    <property type="entry name" value="Fer4"/>
    <property type="match status" value="1"/>
</dbReference>
<dbReference type="SUPFAM" id="SSF54862">
    <property type="entry name" value="4Fe-4S ferredoxins"/>
    <property type="match status" value="1"/>
</dbReference>
<comment type="cofactor">
    <cofactor evidence="1">
        <name>[4Fe-4S] cluster</name>
        <dbReference type="ChEBI" id="CHEBI:49883"/>
    </cofactor>
</comment>
<dbReference type="Gene3D" id="3.30.70.20">
    <property type="match status" value="1"/>
</dbReference>
<gene>
    <name evidence="12" type="ORF">AB8S09_11680</name>
</gene>
<dbReference type="PROSITE" id="PS01087">
    <property type="entry name" value="RADICAL_ACTIVATING"/>
    <property type="match status" value="1"/>
</dbReference>
<evidence type="ECO:0000256" key="1">
    <source>
        <dbReference type="ARBA" id="ARBA00001966"/>
    </source>
</evidence>
<evidence type="ECO:0000259" key="10">
    <source>
        <dbReference type="PROSITE" id="PS51379"/>
    </source>
</evidence>
<protein>
    <submittedName>
        <fullName evidence="12">Glycyl-radical enzyme activating protein</fullName>
    </submittedName>
</protein>
<dbReference type="InterPro" id="IPR040074">
    <property type="entry name" value="BssD/PflA/YjjW"/>
</dbReference>
<reference evidence="12 13" key="1">
    <citation type="submission" date="2024-08" db="EMBL/GenBank/DDBJ databases">
        <title>Clostridium lapicellarii sp. nov., and Clostridium renhuaiense sp. nov., two species isolated from the mud in a fermentation cellar used for producing sauce-flavour Chinese liquors.</title>
        <authorList>
            <person name="Yang F."/>
            <person name="Wang H."/>
            <person name="Chen L.Q."/>
            <person name="Zhou N."/>
            <person name="Lu J.J."/>
            <person name="Pu X.X."/>
            <person name="Wan B."/>
            <person name="Wang L."/>
            <person name="Liu S.J."/>
        </authorList>
    </citation>
    <scope>NUCLEOTIDE SEQUENCE [LARGE SCALE GENOMIC DNA]</scope>
    <source>
        <strain evidence="12 13">MT-113</strain>
    </source>
</reference>
<dbReference type="InterPro" id="IPR012839">
    <property type="entry name" value="Organic_radical_activase"/>
</dbReference>
<dbReference type="NCBIfam" id="TIGR02494">
    <property type="entry name" value="PFLE_PFLC"/>
    <property type="match status" value="1"/>
</dbReference>
<proteinExistence type="inferred from homology"/>
<dbReference type="SUPFAM" id="SSF102114">
    <property type="entry name" value="Radical SAM enzymes"/>
    <property type="match status" value="1"/>
</dbReference>
<evidence type="ECO:0000256" key="3">
    <source>
        <dbReference type="ARBA" id="ARBA00022485"/>
    </source>
</evidence>
<keyword evidence="13" id="KW-1185">Reference proteome</keyword>
<dbReference type="InterPro" id="IPR001989">
    <property type="entry name" value="Radical_activat_CS"/>
</dbReference>
<evidence type="ECO:0000256" key="2">
    <source>
        <dbReference type="ARBA" id="ARBA00009777"/>
    </source>
</evidence>
<dbReference type="PROSITE" id="PS51918">
    <property type="entry name" value="RADICAL_SAM"/>
    <property type="match status" value="1"/>
</dbReference>
<keyword evidence="6" id="KW-0560">Oxidoreductase</keyword>
<organism evidence="12 13">
    <name type="scientific">Clostridium lapidicellarium</name>
    <dbReference type="NCBI Taxonomy" id="3240931"/>
    <lineage>
        <taxon>Bacteria</taxon>
        <taxon>Bacillati</taxon>
        <taxon>Bacillota</taxon>
        <taxon>Clostridia</taxon>
        <taxon>Eubacteriales</taxon>
        <taxon>Clostridiaceae</taxon>
        <taxon>Clostridium</taxon>
    </lineage>
</organism>
<accession>A0ABV4DZI3</accession>